<dbReference type="Pfam" id="PF04773">
    <property type="entry name" value="FecR"/>
    <property type="match status" value="1"/>
</dbReference>
<dbReference type="KEGG" id="ddf:DEFDS_0733"/>
<feature type="domain" description="Laminin G" evidence="3">
    <location>
        <begin position="482"/>
        <end position="614"/>
    </location>
</feature>
<dbReference type="Gene3D" id="2.60.120.1440">
    <property type="match status" value="1"/>
</dbReference>
<dbReference type="HOGENOM" id="CLU_304986_0_0_0"/>
<proteinExistence type="predicted"/>
<dbReference type="SMART" id="SM00282">
    <property type="entry name" value="LamG"/>
    <property type="match status" value="2"/>
</dbReference>
<keyword evidence="2" id="KW-1015">Disulfide bond</keyword>
<accession>D3PC89</accession>
<gene>
    <name evidence="5" type="ordered locus">DEFDS_0733</name>
</gene>
<dbReference type="AlphaFoldDB" id="D3PC89"/>
<dbReference type="STRING" id="639282.DEFDS_0733"/>
<sequence>MKIEKLFNFKVFIILLLIVEISTLFGRTIYADNWKKVTTYPGSKKILNLTVKFSECWERNMYNYNEWINCKNNKDRISWDTVSKRVRRTYEFTLDYPGYVTFHFESKVPKGVFYHQEPSFWVLKKGKDNNWHEITKVTYYKCMQGSKVRSESNMFFYKVNPDGSLKYLAPPPLYEAGEYKIIIEAGKRTGAYELYYVPGEVNLQVYIINVHKNNNIKKLECEMHQLPIIKYNKMKKNTNKNEEYIFLTKWSGDEIAVDINGDGNFIDFENCKPANGPIILNRKSVIITGMGSCALIDFAERGSVTVHNMSNFSIEDYIITQGGITAKTFMPEGDIRVDFNEDDRNFKEVDFSISTPTCIAGVRGTIFHVSHRHETNATKVCVDRGKVEVTPKMFSDKPKMVKSGECITVDSHSFGTVTKPSYSLNNNGLIAYYPLNGDTEDYSGYRNHGVNHGAIFSSGFSGKALKFNGTDAYLEIPRRIKDDFTIEAWVKSDSQSLTGTQCYQGNGLIWSDVGGTNNDFILALLNNKFCMFTGNPDKSILSSTTVTKGGWMHVAVTRERKTGKVRMYVNGKEEASMFAGRNALNANPQIHIGGNTLDRRFFKGFIDEVRIYNFARTSEEISSDFNKTKSYIPTSNLSTGQYVVIHPDNNISFTFKNRYKFKGYDDYITISKNSISDLKKGQALSISLWFKASDLRGVRYSTDKWGEGWRTILSKDNGYSGSCFPGNPFYKNAGYILRIINDKIQFSLRNNNYKNNYADLYSPNIYPNKWYNVVVAVSAVPGNGFAKMYLNGREVDSKVISNPTDYIDGRNLYLGATFYDRTCCKSPKYYDYVNGSSGMSQFFKGEIANVQLYDRILSPQEILNFYMKQRNLLDISNIHKTKDIGNLNSDKINNTDINGIWKWFNGEIVWIYKNGTCRSSEGNKDGWSVIRFNSIPTYRIVWESGAVDLLELHNDTLEGFNQGGTHIWGKRIK</sequence>
<dbReference type="Gene3D" id="2.60.120.200">
    <property type="match status" value="2"/>
</dbReference>
<protein>
    <recommendedName>
        <fullName evidence="7">LamG-like jellyroll fold domain-containing protein</fullName>
    </recommendedName>
</protein>
<dbReference type="PANTHER" id="PTHR47635">
    <property type="entry name" value="CUB DOMAIN-CONTAINING PROTEIN"/>
    <property type="match status" value="1"/>
</dbReference>
<name>D3PC89_DEFDS</name>
<evidence type="ECO:0000256" key="2">
    <source>
        <dbReference type="ARBA" id="ARBA00023157"/>
    </source>
</evidence>
<dbReference type="OrthoDB" id="5430002at2"/>
<feature type="domain" description="Laminin G" evidence="3">
    <location>
        <begin position="682"/>
        <end position="855"/>
    </location>
</feature>
<keyword evidence="1" id="KW-0732">Signal</keyword>
<dbReference type="InterPro" id="IPR006860">
    <property type="entry name" value="FecR"/>
</dbReference>
<dbReference type="SUPFAM" id="SSF49899">
    <property type="entry name" value="Concanavalin A-like lectins/glucanases"/>
    <property type="match status" value="2"/>
</dbReference>
<evidence type="ECO:0000313" key="6">
    <source>
        <dbReference type="Proteomes" id="UP000001520"/>
    </source>
</evidence>
<dbReference type="InterPro" id="IPR013320">
    <property type="entry name" value="ConA-like_dom_sf"/>
</dbReference>
<keyword evidence="6" id="KW-1185">Reference proteome</keyword>
<dbReference type="EMBL" id="AP011529">
    <property type="protein sequence ID" value="BAI80212.1"/>
    <property type="molecule type" value="Genomic_DNA"/>
</dbReference>
<reference evidence="5 6" key="1">
    <citation type="journal article" date="2010" name="DNA Res.">
        <title>Bacterial lifestyle in a deep-sea hydrothermal vent chimney revealed by the genome sequence of the thermophilic bacterium Deferribacter desulfuricans SSM1.</title>
        <authorList>
            <person name="Takaki Y."/>
            <person name="Shimamura S."/>
            <person name="Nakagawa S."/>
            <person name="Fukuhara Y."/>
            <person name="Horikawa H."/>
            <person name="Ankai A."/>
            <person name="Harada T."/>
            <person name="Hosoyama A."/>
            <person name="Oguchi A."/>
            <person name="Fukui S."/>
            <person name="Fujita N."/>
            <person name="Takami H."/>
            <person name="Takai K."/>
        </authorList>
    </citation>
    <scope>NUCLEOTIDE SEQUENCE [LARGE SCALE GENOMIC DNA]</scope>
    <source>
        <strain evidence="6">DSM 14783 / JCM 11476 / NBRC 101012 / SSM1</strain>
    </source>
</reference>
<dbReference type="SMART" id="SM00560">
    <property type="entry name" value="LamGL"/>
    <property type="match status" value="1"/>
</dbReference>
<dbReference type="InterPro" id="IPR006558">
    <property type="entry name" value="LamG-like"/>
</dbReference>
<dbReference type="eggNOG" id="COG3250">
    <property type="taxonomic scope" value="Bacteria"/>
</dbReference>
<feature type="domain" description="LamG-like jellyroll fold" evidence="4">
    <location>
        <begin position="482"/>
        <end position="619"/>
    </location>
</feature>
<organism evidence="5 6">
    <name type="scientific">Deferribacter desulfuricans (strain DSM 14783 / JCM 11476 / NBRC 101012 / SSM1)</name>
    <dbReference type="NCBI Taxonomy" id="639282"/>
    <lineage>
        <taxon>Bacteria</taxon>
        <taxon>Pseudomonadati</taxon>
        <taxon>Deferribacterota</taxon>
        <taxon>Deferribacteres</taxon>
        <taxon>Deferribacterales</taxon>
        <taxon>Deferribacteraceae</taxon>
        <taxon>Deferribacter</taxon>
    </lineage>
</organism>
<evidence type="ECO:0008006" key="7">
    <source>
        <dbReference type="Google" id="ProtNLM"/>
    </source>
</evidence>
<dbReference type="PANTHER" id="PTHR47635:SF2">
    <property type="entry name" value="LAMG-LIKE JELLYROLL FOLD DOMAIN-CONTAINING PROTEIN"/>
    <property type="match status" value="1"/>
</dbReference>
<evidence type="ECO:0000313" key="5">
    <source>
        <dbReference type="EMBL" id="BAI80212.1"/>
    </source>
</evidence>
<dbReference type="Pfam" id="PF13385">
    <property type="entry name" value="Laminin_G_3"/>
    <property type="match status" value="2"/>
</dbReference>
<dbReference type="Proteomes" id="UP000001520">
    <property type="component" value="Chromosome"/>
</dbReference>
<dbReference type="InterPro" id="IPR001791">
    <property type="entry name" value="Laminin_G"/>
</dbReference>
<evidence type="ECO:0000256" key="1">
    <source>
        <dbReference type="ARBA" id="ARBA00022729"/>
    </source>
</evidence>
<evidence type="ECO:0000259" key="4">
    <source>
        <dbReference type="SMART" id="SM00560"/>
    </source>
</evidence>
<evidence type="ECO:0000259" key="3">
    <source>
        <dbReference type="SMART" id="SM00282"/>
    </source>
</evidence>